<proteinExistence type="predicted"/>
<organism evidence="1 2">
    <name type="scientific">Senna tora</name>
    <dbReference type="NCBI Taxonomy" id="362788"/>
    <lineage>
        <taxon>Eukaryota</taxon>
        <taxon>Viridiplantae</taxon>
        <taxon>Streptophyta</taxon>
        <taxon>Embryophyta</taxon>
        <taxon>Tracheophyta</taxon>
        <taxon>Spermatophyta</taxon>
        <taxon>Magnoliopsida</taxon>
        <taxon>eudicotyledons</taxon>
        <taxon>Gunneridae</taxon>
        <taxon>Pentapetalae</taxon>
        <taxon>rosids</taxon>
        <taxon>fabids</taxon>
        <taxon>Fabales</taxon>
        <taxon>Fabaceae</taxon>
        <taxon>Caesalpinioideae</taxon>
        <taxon>Cassia clade</taxon>
        <taxon>Senna</taxon>
    </lineage>
</organism>
<dbReference type="EMBL" id="JAAIUW010000002">
    <property type="protein sequence ID" value="KAF7842008.1"/>
    <property type="molecule type" value="Genomic_DNA"/>
</dbReference>
<accession>A0A834XEY5</accession>
<dbReference type="Proteomes" id="UP000634136">
    <property type="component" value="Unassembled WGS sequence"/>
</dbReference>
<evidence type="ECO:0000313" key="1">
    <source>
        <dbReference type="EMBL" id="KAF7842008.1"/>
    </source>
</evidence>
<gene>
    <name evidence="1" type="ORF">G2W53_004306</name>
</gene>
<keyword evidence="2" id="KW-1185">Reference proteome</keyword>
<reference evidence="1" key="1">
    <citation type="submission" date="2020-09" db="EMBL/GenBank/DDBJ databases">
        <title>Genome-Enabled Discovery of Anthraquinone Biosynthesis in Senna tora.</title>
        <authorList>
            <person name="Kang S.-H."/>
            <person name="Pandey R.P."/>
            <person name="Lee C.-M."/>
            <person name="Sim J.-S."/>
            <person name="Jeong J.-T."/>
            <person name="Choi B.-S."/>
            <person name="Jung M."/>
            <person name="Ginzburg D."/>
            <person name="Zhao K."/>
            <person name="Won S.Y."/>
            <person name="Oh T.-J."/>
            <person name="Yu Y."/>
            <person name="Kim N.-H."/>
            <person name="Lee O.R."/>
            <person name="Lee T.-H."/>
            <person name="Bashyal P."/>
            <person name="Kim T.-S."/>
            <person name="Lee W.-H."/>
            <person name="Kawkins C."/>
            <person name="Kim C.-K."/>
            <person name="Kim J.S."/>
            <person name="Ahn B.O."/>
            <person name="Rhee S.Y."/>
            <person name="Sohng J.K."/>
        </authorList>
    </citation>
    <scope>NUCLEOTIDE SEQUENCE</scope>
    <source>
        <tissue evidence="1">Leaf</tissue>
    </source>
</reference>
<evidence type="ECO:0000313" key="2">
    <source>
        <dbReference type="Proteomes" id="UP000634136"/>
    </source>
</evidence>
<sequence>MAAASDEEEDICFLLVYSGIREFSHQ</sequence>
<name>A0A834XEY5_9FABA</name>
<protein>
    <submittedName>
        <fullName evidence="1">Uncharacterized protein</fullName>
    </submittedName>
</protein>
<dbReference type="AlphaFoldDB" id="A0A834XEY5"/>
<comment type="caution">
    <text evidence="1">The sequence shown here is derived from an EMBL/GenBank/DDBJ whole genome shotgun (WGS) entry which is preliminary data.</text>
</comment>